<feature type="compositionally biased region" description="Basic and acidic residues" evidence="1">
    <location>
        <begin position="159"/>
        <end position="168"/>
    </location>
</feature>
<feature type="region of interest" description="Disordered" evidence="1">
    <location>
        <begin position="139"/>
        <end position="168"/>
    </location>
</feature>
<organism evidence="2 3">
    <name type="scientific">Candidatus Berkelbacteria bacterium CG03_land_8_20_14_0_80_40_36</name>
    <dbReference type="NCBI Taxonomy" id="1974509"/>
    <lineage>
        <taxon>Bacteria</taxon>
        <taxon>Candidatus Berkelbacteria</taxon>
    </lineage>
</organism>
<evidence type="ECO:0000313" key="2">
    <source>
        <dbReference type="EMBL" id="PIV25355.1"/>
    </source>
</evidence>
<evidence type="ECO:0000313" key="3">
    <source>
        <dbReference type="Proteomes" id="UP000229966"/>
    </source>
</evidence>
<dbReference type="GO" id="GO:0006412">
    <property type="term" value="P:translation"/>
    <property type="evidence" value="ECO:0007669"/>
    <property type="project" value="InterPro"/>
</dbReference>
<sequence length="188" mass="21414">MNKIYEICVLGESSEAIGAVFSEIEKGYRAVKREILGEKNLVYPIKKQTKAVLASIWLADQDLTNARKILANAQILRFLILKTTDKNLEQESLSAKIDLQKKRDEIRVAQKKEAKKQKLEITPELPTEIKKADKLQQKLKVTTAKQKPETKQTAKAKPTKQDSEITDKKRLEDLDKKLAEILSDDTKI</sequence>
<evidence type="ECO:0000256" key="1">
    <source>
        <dbReference type="SAM" id="MobiDB-lite"/>
    </source>
</evidence>
<protein>
    <submittedName>
        <fullName evidence="2">Uncharacterized protein</fullName>
    </submittedName>
</protein>
<accession>A0A2M7CI88</accession>
<dbReference type="AlphaFoldDB" id="A0A2M7CI88"/>
<name>A0A2M7CI88_9BACT</name>
<gene>
    <name evidence="2" type="ORF">COS38_02070</name>
</gene>
<comment type="caution">
    <text evidence="2">The sequence shown here is derived from an EMBL/GenBank/DDBJ whole genome shotgun (WGS) entry which is preliminary data.</text>
</comment>
<proteinExistence type="predicted"/>
<dbReference type="EMBL" id="PEUM01000057">
    <property type="protein sequence ID" value="PIV25355.1"/>
    <property type="molecule type" value="Genomic_DNA"/>
</dbReference>
<dbReference type="InterPro" id="IPR035980">
    <property type="entry name" value="Ribosomal_bS6_sf"/>
</dbReference>
<dbReference type="GO" id="GO:0019843">
    <property type="term" value="F:rRNA binding"/>
    <property type="evidence" value="ECO:0007669"/>
    <property type="project" value="InterPro"/>
</dbReference>
<dbReference type="SUPFAM" id="SSF54995">
    <property type="entry name" value="Ribosomal protein S6"/>
    <property type="match status" value="1"/>
</dbReference>
<dbReference type="Proteomes" id="UP000229966">
    <property type="component" value="Unassembled WGS sequence"/>
</dbReference>
<reference evidence="3" key="1">
    <citation type="submission" date="2017-09" db="EMBL/GenBank/DDBJ databases">
        <title>Depth-based differentiation of microbial function through sediment-hosted aquifers and enrichment of novel symbionts in the deep terrestrial subsurface.</title>
        <authorList>
            <person name="Probst A.J."/>
            <person name="Ladd B."/>
            <person name="Jarett J.K."/>
            <person name="Geller-Mcgrath D.E."/>
            <person name="Sieber C.M.K."/>
            <person name="Emerson J.B."/>
            <person name="Anantharaman K."/>
            <person name="Thomas B.C."/>
            <person name="Malmstrom R."/>
            <person name="Stieglmeier M."/>
            <person name="Klingl A."/>
            <person name="Woyke T."/>
            <person name="Ryan C.M."/>
            <person name="Banfield J.F."/>
        </authorList>
    </citation>
    <scope>NUCLEOTIDE SEQUENCE [LARGE SCALE GENOMIC DNA]</scope>
</reference>
<dbReference type="GO" id="GO:0003735">
    <property type="term" value="F:structural constituent of ribosome"/>
    <property type="evidence" value="ECO:0007669"/>
    <property type="project" value="InterPro"/>
</dbReference>
<dbReference type="GO" id="GO:0005840">
    <property type="term" value="C:ribosome"/>
    <property type="evidence" value="ECO:0007669"/>
    <property type="project" value="InterPro"/>
</dbReference>